<sequence length="314" mass="36570">MKVKAESCVFFVNGMTAEEEYRVATKQAPKPRKRPVGRLNGSKIMLSGQKAFVKRPMRVVDLKYIESDEKMFNLLACLIRLPPFYNFILNFRERSQDMEKFYIINRISKLLSLVMEGKEDDVSDLLMEPDSKLYEDIYSELLWSIHQELCEWYNFEEDTWSTMDRSQGVKPKPLYKDYSPIVEIFQGKAISKDLPQEVSFEKNKISLKGFSSIQEAFNSSLEVENKKITKEPLIIVLVVKEQGKVDLFNNESIRIGSYMFYLCSFITEEGLTSYSYAKNGDKDWYGYESNGVRNVLGMKDIRGCPVMLFYTRIN</sequence>
<evidence type="ECO:0000313" key="1">
    <source>
        <dbReference type="EMBL" id="AFN84028.1"/>
    </source>
</evidence>
<gene>
    <name evidence="1" type="ordered locus">EROM_110460</name>
</gene>
<organism evidence="1 2">
    <name type="scientific">Encephalitozoon romaleae (strain SJ-2008)</name>
    <name type="common">Microsporidian parasite</name>
    <dbReference type="NCBI Taxonomy" id="1178016"/>
    <lineage>
        <taxon>Eukaryota</taxon>
        <taxon>Fungi</taxon>
        <taxon>Fungi incertae sedis</taxon>
        <taxon>Microsporidia</taxon>
        <taxon>Unikaryonidae</taxon>
        <taxon>Encephalitozoon</taxon>
    </lineage>
</organism>
<dbReference type="GeneID" id="20564645"/>
<dbReference type="Proteomes" id="UP000010094">
    <property type="component" value="Chromosome XI"/>
</dbReference>
<dbReference type="KEGG" id="ero:EROM_110460"/>
<dbReference type="AlphaFoldDB" id="I6ZL28"/>
<dbReference type="RefSeq" id="XP_009265525.1">
    <property type="nucleotide sequence ID" value="XM_009267250.1"/>
</dbReference>
<evidence type="ECO:0008006" key="3">
    <source>
        <dbReference type="Google" id="ProtNLM"/>
    </source>
</evidence>
<dbReference type="SUPFAM" id="SSF54001">
    <property type="entry name" value="Cysteine proteinases"/>
    <property type="match status" value="1"/>
</dbReference>
<name>I6ZL28_ENCRO</name>
<proteinExistence type="predicted"/>
<dbReference type="InterPro" id="IPR038765">
    <property type="entry name" value="Papain-like_cys_pep_sf"/>
</dbReference>
<dbReference type="VEuPathDB" id="MicrosporidiaDB:EROM_110460"/>
<accession>I6ZL28</accession>
<dbReference type="HOGENOM" id="CLU_888600_0_0_1"/>
<protein>
    <recommendedName>
        <fullName evidence="3">USP domain-containing protein</fullName>
    </recommendedName>
</protein>
<reference evidence="1 2" key="1">
    <citation type="journal article" date="2012" name="Proc. Natl. Acad. Sci. U.S.A.">
        <title>Gain and loss of multiple functionally related, horizontally transferred genes in the reduced genomes of two microsporidian parasites.</title>
        <authorList>
            <person name="Pombert J.-F."/>
            <person name="Selman M."/>
            <person name="Burki F."/>
            <person name="Bardell F.T."/>
            <person name="Farinelli L."/>
            <person name="Solter L.F."/>
            <person name="Whitman D.W."/>
            <person name="Weiss L.M."/>
            <person name="Corradi N."/>
            <person name="Keeling P.J."/>
        </authorList>
    </citation>
    <scope>NUCLEOTIDE SEQUENCE [LARGE SCALE GENOMIC DNA]</scope>
    <source>
        <strain evidence="1 2">SJ-2008</strain>
    </source>
</reference>
<dbReference type="EMBL" id="CP003530">
    <property type="protein sequence ID" value="AFN84028.1"/>
    <property type="molecule type" value="Genomic_DNA"/>
</dbReference>
<keyword evidence="2" id="KW-1185">Reference proteome</keyword>
<evidence type="ECO:0000313" key="2">
    <source>
        <dbReference type="Proteomes" id="UP000010094"/>
    </source>
</evidence>
<dbReference type="OrthoDB" id="2191051at2759"/>